<dbReference type="RefSeq" id="WP_317834241.1">
    <property type="nucleotide sequence ID" value="NZ_CP136920.1"/>
</dbReference>
<dbReference type="PROSITE" id="PS50801">
    <property type="entry name" value="STAS"/>
    <property type="match status" value="1"/>
</dbReference>
<evidence type="ECO:0000313" key="2">
    <source>
        <dbReference type="EMBL" id="WOO41757.1"/>
    </source>
</evidence>
<dbReference type="InterPro" id="IPR036513">
    <property type="entry name" value="STAS_dom_sf"/>
</dbReference>
<dbReference type="Gene3D" id="3.30.750.24">
    <property type="entry name" value="STAS domain"/>
    <property type="match status" value="1"/>
</dbReference>
<dbReference type="EMBL" id="CP136920">
    <property type="protein sequence ID" value="WOO41757.1"/>
    <property type="molecule type" value="Genomic_DNA"/>
</dbReference>
<proteinExistence type="predicted"/>
<name>A0AAQ3LAM4_9BACT</name>
<dbReference type="CDD" id="cd07043">
    <property type="entry name" value="STAS_anti-anti-sigma_factors"/>
    <property type="match status" value="1"/>
</dbReference>
<dbReference type="InterPro" id="IPR002645">
    <property type="entry name" value="STAS_dom"/>
</dbReference>
<sequence>MNDENSGQPAFLVDAYSDPAILRIDGRASYLNCGPIGEFFRRMVKEGKRDVVVDFSQCSGMDSTFLGILAGAALEFRKMEPKGELHLVRMGSRNLELVRNLGLHRILDVDSGNFQMNFSDDGLEAAAEEAADSKSILQAHEALVEADKGNRQKFQDVLSFLKVQTGDSELID</sequence>
<dbReference type="KEGG" id="puo:RZN69_01555"/>
<evidence type="ECO:0000259" key="1">
    <source>
        <dbReference type="PROSITE" id="PS50801"/>
    </source>
</evidence>
<keyword evidence="3" id="KW-1185">Reference proteome</keyword>
<gene>
    <name evidence="2" type="ORF">RZN69_01555</name>
</gene>
<reference evidence="2 3" key="1">
    <citation type="submission" date="2023-10" db="EMBL/GenBank/DDBJ databases">
        <title>Rubellicoccus peritrichatus gen. nov., sp. nov., isolated from an algae of coral reef tank.</title>
        <authorList>
            <person name="Luo J."/>
        </authorList>
    </citation>
    <scope>NUCLEOTIDE SEQUENCE [LARGE SCALE GENOMIC DNA]</scope>
    <source>
        <strain evidence="2 3">CR14</strain>
    </source>
</reference>
<organism evidence="2 3">
    <name type="scientific">Rubellicoccus peritrichatus</name>
    <dbReference type="NCBI Taxonomy" id="3080537"/>
    <lineage>
        <taxon>Bacteria</taxon>
        <taxon>Pseudomonadati</taxon>
        <taxon>Verrucomicrobiota</taxon>
        <taxon>Opitutia</taxon>
        <taxon>Puniceicoccales</taxon>
        <taxon>Cerasicoccaceae</taxon>
        <taxon>Rubellicoccus</taxon>
    </lineage>
</organism>
<evidence type="ECO:0000313" key="3">
    <source>
        <dbReference type="Proteomes" id="UP001304300"/>
    </source>
</evidence>
<accession>A0AAQ3LAM4</accession>
<dbReference type="Pfam" id="PF01740">
    <property type="entry name" value="STAS"/>
    <property type="match status" value="1"/>
</dbReference>
<dbReference type="AlphaFoldDB" id="A0AAQ3LAM4"/>
<dbReference type="Proteomes" id="UP001304300">
    <property type="component" value="Chromosome"/>
</dbReference>
<feature type="domain" description="STAS" evidence="1">
    <location>
        <begin position="21"/>
        <end position="134"/>
    </location>
</feature>
<dbReference type="SUPFAM" id="SSF52091">
    <property type="entry name" value="SpoIIaa-like"/>
    <property type="match status" value="1"/>
</dbReference>
<protein>
    <submittedName>
        <fullName evidence="2">STAS domain-containing protein</fullName>
    </submittedName>
</protein>